<proteinExistence type="predicted"/>
<organism evidence="1 2">
    <name type="scientific">Prevotella aff. ruminicola Tc2-24</name>
    <dbReference type="NCBI Taxonomy" id="81582"/>
    <lineage>
        <taxon>Bacteria</taxon>
        <taxon>Pseudomonadati</taxon>
        <taxon>Bacteroidota</taxon>
        <taxon>Bacteroidia</taxon>
        <taxon>Bacteroidales</taxon>
        <taxon>Prevotellaceae</taxon>
        <taxon>Prevotella</taxon>
    </lineage>
</organism>
<reference evidence="1 2" key="1">
    <citation type="submission" date="2016-10" db="EMBL/GenBank/DDBJ databases">
        <authorList>
            <person name="de Groot N.N."/>
        </authorList>
    </citation>
    <scope>NUCLEOTIDE SEQUENCE [LARGE SCALE GENOMIC DNA]</scope>
    <source>
        <strain evidence="1 2">TC2-24</strain>
    </source>
</reference>
<protein>
    <submittedName>
        <fullName evidence="1">Uncharacterized protein</fullName>
    </submittedName>
</protein>
<dbReference type="Proteomes" id="UP000199373">
    <property type="component" value="Unassembled WGS sequence"/>
</dbReference>
<keyword evidence="2" id="KW-1185">Reference proteome</keyword>
<name>A0A1I0M2W7_9BACT</name>
<dbReference type="RefSeq" id="WP_091914228.1">
    <property type="nucleotide sequence ID" value="NZ_FOIQ01000001.1"/>
</dbReference>
<accession>A0A1I0M2W7</accession>
<dbReference type="EMBL" id="FOIQ01000001">
    <property type="protein sequence ID" value="SEV82785.1"/>
    <property type="molecule type" value="Genomic_DNA"/>
</dbReference>
<evidence type="ECO:0000313" key="2">
    <source>
        <dbReference type="Proteomes" id="UP000199373"/>
    </source>
</evidence>
<evidence type="ECO:0000313" key="1">
    <source>
        <dbReference type="EMBL" id="SEV82785.1"/>
    </source>
</evidence>
<gene>
    <name evidence="1" type="ORF">SAMN04487850_0276</name>
</gene>
<sequence>MTIEEYLNKPYWVIDILPKQVPADGREQYFRVEKYFLEHPQIDIIYRKFTNILLKLNCYEDINVSHDGDEWITNPAPHELENALLACMTDKQMLYILLKSADALITVSGDNTYMTVYNPTEESKKLIDSLAVSEGLFMWNLAM</sequence>
<dbReference type="AlphaFoldDB" id="A0A1I0M2W7"/>